<evidence type="ECO:0000256" key="1">
    <source>
        <dbReference type="ARBA" id="ARBA00004651"/>
    </source>
</evidence>
<dbReference type="GO" id="GO:0005886">
    <property type="term" value="C:plasma membrane"/>
    <property type="evidence" value="ECO:0007669"/>
    <property type="project" value="UniProtKB-SubCell"/>
</dbReference>
<feature type="transmembrane region" description="Helical" evidence="7">
    <location>
        <begin position="248"/>
        <end position="269"/>
    </location>
</feature>
<dbReference type="AlphaFoldDB" id="A0A8I1DCE2"/>
<feature type="transmembrane region" description="Helical" evidence="7">
    <location>
        <begin position="94"/>
        <end position="118"/>
    </location>
</feature>
<dbReference type="InterPro" id="IPR002668">
    <property type="entry name" value="CNT_N_dom"/>
</dbReference>
<evidence type="ECO:0000313" key="12">
    <source>
        <dbReference type="Proteomes" id="UP000633619"/>
    </source>
</evidence>
<organism evidence="11 12">
    <name type="scientific">Thermoactinomyces intermedius</name>
    <dbReference type="NCBI Taxonomy" id="2024"/>
    <lineage>
        <taxon>Bacteria</taxon>
        <taxon>Bacillati</taxon>
        <taxon>Bacillota</taxon>
        <taxon>Bacilli</taxon>
        <taxon>Bacillales</taxon>
        <taxon>Thermoactinomycetaceae</taxon>
        <taxon>Thermoactinomyces</taxon>
    </lineage>
</organism>
<protein>
    <submittedName>
        <fullName evidence="11">NupC/NupG family nucleoside CNT transporter</fullName>
    </submittedName>
</protein>
<dbReference type="Pfam" id="PF07662">
    <property type="entry name" value="Nucleos_tra2_C"/>
    <property type="match status" value="1"/>
</dbReference>
<dbReference type="InterPro" id="IPR008276">
    <property type="entry name" value="C_nuclsd_transpt"/>
</dbReference>
<keyword evidence="6 7" id="KW-0472">Membrane</keyword>
<evidence type="ECO:0000259" key="8">
    <source>
        <dbReference type="Pfam" id="PF01773"/>
    </source>
</evidence>
<evidence type="ECO:0000256" key="3">
    <source>
        <dbReference type="ARBA" id="ARBA00022475"/>
    </source>
</evidence>
<dbReference type="InterPro" id="IPR011642">
    <property type="entry name" value="Gate_dom"/>
</dbReference>
<comment type="subcellular location">
    <subcellularLocation>
        <location evidence="1">Cell membrane</location>
        <topology evidence="1">Multi-pass membrane protein</topology>
    </subcellularLocation>
</comment>
<keyword evidence="12" id="KW-1185">Reference proteome</keyword>
<evidence type="ECO:0000313" key="11">
    <source>
        <dbReference type="EMBL" id="MBH8595408.1"/>
    </source>
</evidence>
<keyword evidence="5 7" id="KW-1133">Transmembrane helix</keyword>
<dbReference type="EMBL" id="JAECVW010000004">
    <property type="protein sequence ID" value="MBH8595408.1"/>
    <property type="molecule type" value="Genomic_DNA"/>
</dbReference>
<sequence>MMDYIGIIGIFVVMGVAWLFSENRKAINYKAIGIMLVLQVIVTWGMLSTQIGAIIINGVSAGILKLVDFAHAGIDFVVGGLKPEGVDTVFVIDVLLPIVFFSAFMAVLTWIGILPWVIRVVGAVVSKITGLPKLESFNAVSSIFFGQSEALLAIRTHLDGLKRERLYMLCASAMGSVSSTIIGAYMTILPPTYVLVALPLNMFSALIIACILMPVQVDSEKDVIKISNDQGRGLFEVIGEGASDGIKLVAIISGMLIAFIALMEGINFVTTNLTGLTLQNILGYILMPFAVISGVPVSEAVTAGGVMGTKIILNEFVAMLQFQDMIPKLSEKTVAVVSTYLVSFANFSSIGIIAGTFKAISEKQMPVVAGFGLKLLFGASLASFLTAAMTGLFI</sequence>
<keyword evidence="4 7" id="KW-0812">Transmembrane</keyword>
<dbReference type="InterPro" id="IPR011657">
    <property type="entry name" value="CNT_C_dom"/>
</dbReference>
<dbReference type="PANTHER" id="PTHR10590:SF23">
    <property type="entry name" value="NUPC_NUPG FAMILY NUCLEOSIDE CNT TRANSPORTER"/>
    <property type="match status" value="1"/>
</dbReference>
<name>A0A8I1DCE2_THEIN</name>
<dbReference type="Proteomes" id="UP000633619">
    <property type="component" value="Unassembled WGS sequence"/>
</dbReference>
<dbReference type="Pfam" id="PF07670">
    <property type="entry name" value="Gate"/>
    <property type="match status" value="1"/>
</dbReference>
<feature type="transmembrane region" description="Helical" evidence="7">
    <location>
        <begin position="281"/>
        <end position="313"/>
    </location>
</feature>
<accession>A0A8I1DCE2</accession>
<feature type="transmembrane region" description="Helical" evidence="7">
    <location>
        <begin position="194"/>
        <end position="215"/>
    </location>
</feature>
<evidence type="ECO:0000256" key="5">
    <source>
        <dbReference type="ARBA" id="ARBA00022989"/>
    </source>
</evidence>
<feature type="domain" description="Nucleoside transporter/FeoB GTPase Gate" evidence="10">
    <location>
        <begin position="92"/>
        <end position="189"/>
    </location>
</feature>
<feature type="transmembrane region" description="Helical" evidence="7">
    <location>
        <begin position="166"/>
        <end position="188"/>
    </location>
</feature>
<evidence type="ECO:0000256" key="6">
    <source>
        <dbReference type="ARBA" id="ARBA00023136"/>
    </source>
</evidence>
<proteinExistence type="inferred from homology"/>
<feature type="domain" description="Concentrative nucleoside transporter N-terminal" evidence="8">
    <location>
        <begin position="8"/>
        <end position="81"/>
    </location>
</feature>
<evidence type="ECO:0000259" key="10">
    <source>
        <dbReference type="Pfam" id="PF07670"/>
    </source>
</evidence>
<dbReference type="RefSeq" id="WP_181732092.1">
    <property type="nucleotide sequence ID" value="NZ_JACEIR010000005.1"/>
</dbReference>
<evidence type="ECO:0000256" key="4">
    <source>
        <dbReference type="ARBA" id="ARBA00022692"/>
    </source>
</evidence>
<gene>
    <name evidence="11" type="ORF">I8U20_08700</name>
</gene>
<evidence type="ECO:0000256" key="2">
    <source>
        <dbReference type="ARBA" id="ARBA00009033"/>
    </source>
</evidence>
<comment type="caution">
    <text evidence="11">The sequence shown here is derived from an EMBL/GenBank/DDBJ whole genome shotgun (WGS) entry which is preliminary data.</text>
</comment>
<dbReference type="PANTHER" id="PTHR10590">
    <property type="entry name" value="SODIUM/NUCLEOSIDE COTRANSPORTER"/>
    <property type="match status" value="1"/>
</dbReference>
<feature type="transmembrane region" description="Helical" evidence="7">
    <location>
        <begin position="27"/>
        <end position="47"/>
    </location>
</feature>
<evidence type="ECO:0000259" key="9">
    <source>
        <dbReference type="Pfam" id="PF07662"/>
    </source>
</evidence>
<dbReference type="GO" id="GO:0005337">
    <property type="term" value="F:nucleoside transmembrane transporter activity"/>
    <property type="evidence" value="ECO:0007669"/>
    <property type="project" value="InterPro"/>
</dbReference>
<dbReference type="GO" id="GO:0015293">
    <property type="term" value="F:symporter activity"/>
    <property type="evidence" value="ECO:0007669"/>
    <property type="project" value="TreeGrafter"/>
</dbReference>
<feature type="transmembrane region" description="Helical" evidence="7">
    <location>
        <begin position="334"/>
        <end position="355"/>
    </location>
</feature>
<feature type="transmembrane region" description="Helical" evidence="7">
    <location>
        <begin position="5"/>
        <end position="21"/>
    </location>
</feature>
<keyword evidence="3" id="KW-1003">Cell membrane</keyword>
<reference evidence="11 12" key="1">
    <citation type="submission" date="2020-12" db="EMBL/GenBank/DDBJ databases">
        <title>WGS of Thermoactinomyces spp.</title>
        <authorList>
            <person name="Cheng K."/>
        </authorList>
    </citation>
    <scope>NUCLEOTIDE SEQUENCE [LARGE SCALE GENOMIC DNA]</scope>
    <source>
        <strain evidence="12">CICC 10671\DSM 43846</strain>
    </source>
</reference>
<feature type="domain" description="Concentrative nucleoside transporter C-terminal" evidence="9">
    <location>
        <begin position="193"/>
        <end position="391"/>
    </location>
</feature>
<evidence type="ECO:0000256" key="7">
    <source>
        <dbReference type="SAM" id="Phobius"/>
    </source>
</evidence>
<comment type="similarity">
    <text evidence="2">Belongs to the concentrative nucleoside transporter (CNT) (TC 2.A.41) family.</text>
</comment>
<dbReference type="Pfam" id="PF01773">
    <property type="entry name" value="Nucleos_tra2_N"/>
    <property type="match status" value="1"/>
</dbReference>
<feature type="transmembrane region" description="Helical" evidence="7">
    <location>
        <begin position="375"/>
        <end position="393"/>
    </location>
</feature>